<dbReference type="Pfam" id="PF09349">
    <property type="entry name" value="OHCU_decarbox"/>
    <property type="match status" value="1"/>
</dbReference>
<dbReference type="EMBL" id="KV454290">
    <property type="protein sequence ID" value="ODQ75583.1"/>
    <property type="molecule type" value="Genomic_DNA"/>
</dbReference>
<dbReference type="PANTHER" id="PTHR37987">
    <property type="entry name" value="CHROMOSOME 9, WHOLE GENOME SHOTGUN SEQUENCE"/>
    <property type="match status" value="1"/>
</dbReference>
<dbReference type="STRING" id="675824.A0A1E3QD00"/>
<dbReference type="Proteomes" id="UP000094385">
    <property type="component" value="Unassembled WGS sequence"/>
</dbReference>
<dbReference type="InterPro" id="IPR036778">
    <property type="entry name" value="OHCU_decarboxylase_sf"/>
</dbReference>
<evidence type="ECO:0000259" key="2">
    <source>
        <dbReference type="Pfam" id="PF09349"/>
    </source>
</evidence>
<accession>A0A1E3QD00</accession>
<keyword evidence="1" id="KW-0659">Purine metabolism</keyword>
<keyword evidence="4" id="KW-1185">Reference proteome</keyword>
<dbReference type="SUPFAM" id="SSF158694">
    <property type="entry name" value="UraD-Like"/>
    <property type="match status" value="1"/>
</dbReference>
<dbReference type="InterPro" id="IPR018020">
    <property type="entry name" value="OHCU_decarboxylase"/>
</dbReference>
<dbReference type="GO" id="GO:0006144">
    <property type="term" value="P:purine nucleobase metabolic process"/>
    <property type="evidence" value="ECO:0007669"/>
    <property type="project" value="UniProtKB-KW"/>
</dbReference>
<dbReference type="PANTHER" id="PTHR37987:SF1">
    <property type="entry name" value="OXO-4-HYDROXY-4-CARBOXY-5-UREIDOIMIDAZOLINE DECARBOXYLASE DOMAIN-CONTAINING PROTEIN"/>
    <property type="match status" value="1"/>
</dbReference>
<gene>
    <name evidence="3" type="ORF">LIPSTDRAFT_90825</name>
</gene>
<dbReference type="OrthoDB" id="5398391at2759"/>
<dbReference type="Gene3D" id="1.10.3330.10">
    <property type="entry name" value="Oxo-4-hydroxy-4-carboxy-5-ureidoimidazoline decarboxylase"/>
    <property type="match status" value="1"/>
</dbReference>
<evidence type="ECO:0000313" key="3">
    <source>
        <dbReference type="EMBL" id="ODQ75583.1"/>
    </source>
</evidence>
<protein>
    <recommendedName>
        <fullName evidence="2">Oxo-4-hydroxy-4-carboxy-5-ureidoimidazoline decarboxylase domain-containing protein</fullName>
    </recommendedName>
</protein>
<reference evidence="3 4" key="1">
    <citation type="journal article" date="2016" name="Proc. Natl. Acad. Sci. U.S.A.">
        <title>Comparative genomics of biotechnologically important yeasts.</title>
        <authorList>
            <person name="Riley R."/>
            <person name="Haridas S."/>
            <person name="Wolfe K.H."/>
            <person name="Lopes M.R."/>
            <person name="Hittinger C.T."/>
            <person name="Goeker M."/>
            <person name="Salamov A.A."/>
            <person name="Wisecaver J.H."/>
            <person name="Long T.M."/>
            <person name="Calvey C.H."/>
            <person name="Aerts A.L."/>
            <person name="Barry K.W."/>
            <person name="Choi C."/>
            <person name="Clum A."/>
            <person name="Coughlan A.Y."/>
            <person name="Deshpande S."/>
            <person name="Douglass A.P."/>
            <person name="Hanson S.J."/>
            <person name="Klenk H.-P."/>
            <person name="LaButti K.M."/>
            <person name="Lapidus A."/>
            <person name="Lindquist E.A."/>
            <person name="Lipzen A.M."/>
            <person name="Meier-Kolthoff J.P."/>
            <person name="Ohm R.A."/>
            <person name="Otillar R.P."/>
            <person name="Pangilinan J.L."/>
            <person name="Peng Y."/>
            <person name="Rokas A."/>
            <person name="Rosa C.A."/>
            <person name="Scheuner C."/>
            <person name="Sibirny A.A."/>
            <person name="Slot J.C."/>
            <person name="Stielow J.B."/>
            <person name="Sun H."/>
            <person name="Kurtzman C.P."/>
            <person name="Blackwell M."/>
            <person name="Grigoriev I.V."/>
            <person name="Jeffries T.W."/>
        </authorList>
    </citation>
    <scope>NUCLEOTIDE SEQUENCE [LARGE SCALE GENOMIC DNA]</scope>
    <source>
        <strain evidence="3 4">NRRL Y-11557</strain>
    </source>
</reference>
<evidence type="ECO:0000313" key="4">
    <source>
        <dbReference type="Proteomes" id="UP000094385"/>
    </source>
</evidence>
<name>A0A1E3QD00_LIPST</name>
<proteinExistence type="predicted"/>
<dbReference type="AlphaFoldDB" id="A0A1E3QD00"/>
<feature type="domain" description="Oxo-4-hydroxy-4-carboxy-5-ureidoimidazoline decarboxylase" evidence="2">
    <location>
        <begin position="14"/>
        <end position="170"/>
    </location>
</feature>
<organism evidence="3 4">
    <name type="scientific">Lipomyces starkeyi NRRL Y-11557</name>
    <dbReference type="NCBI Taxonomy" id="675824"/>
    <lineage>
        <taxon>Eukaryota</taxon>
        <taxon>Fungi</taxon>
        <taxon>Dikarya</taxon>
        <taxon>Ascomycota</taxon>
        <taxon>Saccharomycotina</taxon>
        <taxon>Lipomycetes</taxon>
        <taxon>Lipomycetales</taxon>
        <taxon>Lipomycetaceae</taxon>
        <taxon>Lipomyces</taxon>
    </lineage>
</organism>
<evidence type="ECO:0000256" key="1">
    <source>
        <dbReference type="ARBA" id="ARBA00022631"/>
    </source>
</evidence>
<sequence length="178" mass="19843">MTDYELPPPSAFPSLSKEDRITIITHLLERSPALESLILPGFSSMTSYGELVAYSRALLLKLASESQNDPRKREVLLEILAAHPRLGARKIDSAHSVAEQASLQGETEALAALNKEYEEKFPGLRYVVFVNGRRRDVIMANMRSRITRGEYELEKIEAVNAMCDIAIDRAKKLGAALE</sequence>